<dbReference type="PANTHER" id="PTHR43157:SF31">
    <property type="entry name" value="PHOSPHATIDYLINOSITOL-GLYCAN BIOSYNTHESIS CLASS F PROTEIN"/>
    <property type="match status" value="1"/>
</dbReference>
<gene>
    <name evidence="4" type="ORF">DMN91_003778</name>
</gene>
<keyword evidence="1" id="KW-0560">Oxidoreductase</keyword>
<evidence type="ECO:0000256" key="2">
    <source>
        <dbReference type="RuleBase" id="RU000363"/>
    </source>
</evidence>
<organism evidence="4">
    <name type="scientific">Ooceraea biroi</name>
    <name type="common">Clonal raider ant</name>
    <name type="synonym">Cerapachys biroi</name>
    <dbReference type="NCBI Taxonomy" id="2015173"/>
    <lineage>
        <taxon>Eukaryota</taxon>
        <taxon>Metazoa</taxon>
        <taxon>Ecdysozoa</taxon>
        <taxon>Arthropoda</taxon>
        <taxon>Hexapoda</taxon>
        <taxon>Insecta</taxon>
        <taxon>Pterygota</taxon>
        <taxon>Neoptera</taxon>
        <taxon>Endopterygota</taxon>
        <taxon>Hymenoptera</taxon>
        <taxon>Apocrita</taxon>
        <taxon>Aculeata</taxon>
        <taxon>Formicoidea</taxon>
        <taxon>Formicidae</taxon>
        <taxon>Dorylinae</taxon>
        <taxon>Ooceraea</taxon>
    </lineage>
</organism>
<dbReference type="InterPro" id="IPR002347">
    <property type="entry name" value="SDR_fam"/>
</dbReference>
<comment type="caution">
    <text evidence="4">The sequence shown here is derived from an EMBL/GenBank/DDBJ whole genome shotgun (WGS) entry which is preliminary data.</text>
</comment>
<sequence>MDSYDELYNVLHKFNSISDSHWPYLISFCVGLIAVIRMYMGGPMCPNDDRITDKVVIVTGASSGIGKEIALELARRGGRIILAVRDTAAGEEVAQQIRKVSGRGAKVEAVDLSSLKSVQSFVNQLDTERVDILINNAGVVFHPFEKTTEGFEMHFVTNYLGHFLLTHLLLPKLRAAEQGRIINVSSQAHTVSTVHLEDLNLERNFTAREAFGQSKLALILMAKHMSKLLRGTNVTINAVNPGIVRGTRHMRHSPLNSTFLIKLIMRPWMWLFLKNAVQGAQTAVYAAVTQELNEHSGKYFSDCQMQPPSISDIHDTVAEKLYAKSLTLVKIYMRESQTNHEE</sequence>
<protein>
    <recommendedName>
        <fullName evidence="5">Retinol dehydrogenase</fullName>
    </recommendedName>
</protein>
<evidence type="ECO:0008006" key="5">
    <source>
        <dbReference type="Google" id="ProtNLM"/>
    </source>
</evidence>
<keyword evidence="3" id="KW-1133">Transmembrane helix</keyword>
<accession>A0A3L8DTT3</accession>
<dbReference type="Pfam" id="PF00106">
    <property type="entry name" value="adh_short"/>
    <property type="match status" value="1"/>
</dbReference>
<dbReference type="PRINTS" id="PR00081">
    <property type="entry name" value="GDHRDH"/>
</dbReference>
<keyword evidence="3" id="KW-0472">Membrane</keyword>
<dbReference type="EMBL" id="QOIP01000004">
    <property type="protein sequence ID" value="RLU23573.1"/>
    <property type="molecule type" value="Genomic_DNA"/>
</dbReference>
<dbReference type="InterPro" id="IPR036291">
    <property type="entry name" value="NAD(P)-bd_dom_sf"/>
</dbReference>
<evidence type="ECO:0000313" key="4">
    <source>
        <dbReference type="EMBL" id="RLU23573.1"/>
    </source>
</evidence>
<dbReference type="Gene3D" id="3.40.50.720">
    <property type="entry name" value="NAD(P)-binding Rossmann-like Domain"/>
    <property type="match status" value="1"/>
</dbReference>
<dbReference type="OrthoDB" id="542013at2759"/>
<dbReference type="Proteomes" id="UP000279307">
    <property type="component" value="Chromosome 4"/>
</dbReference>
<dbReference type="PRINTS" id="PR00080">
    <property type="entry name" value="SDRFAMILY"/>
</dbReference>
<dbReference type="PANTHER" id="PTHR43157">
    <property type="entry name" value="PHOSPHATIDYLINOSITOL-GLYCAN BIOSYNTHESIS CLASS F PROTEIN-RELATED"/>
    <property type="match status" value="1"/>
</dbReference>
<name>A0A3L8DTT3_OOCBI</name>
<reference evidence="4" key="1">
    <citation type="journal article" date="2018" name="Genome Res.">
        <title>The genomic architecture and molecular evolution of ant odorant receptors.</title>
        <authorList>
            <person name="McKenzie S.K."/>
            <person name="Kronauer D.J.C."/>
        </authorList>
    </citation>
    <scope>NUCLEOTIDE SEQUENCE [LARGE SCALE GENOMIC DNA]</scope>
    <source>
        <strain evidence="4">Clonal line C1</strain>
    </source>
</reference>
<evidence type="ECO:0000256" key="3">
    <source>
        <dbReference type="SAM" id="Phobius"/>
    </source>
</evidence>
<evidence type="ECO:0000256" key="1">
    <source>
        <dbReference type="ARBA" id="ARBA00023002"/>
    </source>
</evidence>
<reference evidence="4" key="2">
    <citation type="submission" date="2018-07" db="EMBL/GenBank/DDBJ databases">
        <authorList>
            <person name="Mckenzie S.K."/>
            <person name="Kronauer D.J.C."/>
        </authorList>
    </citation>
    <scope>NUCLEOTIDE SEQUENCE</scope>
    <source>
        <strain evidence="4">Clonal line C1</strain>
    </source>
</reference>
<proteinExistence type="inferred from homology"/>
<dbReference type="AlphaFoldDB" id="A0A3L8DTT3"/>
<comment type="similarity">
    <text evidence="2">Belongs to the short-chain dehydrogenases/reductases (SDR) family.</text>
</comment>
<keyword evidence="3" id="KW-0812">Transmembrane</keyword>
<dbReference type="CDD" id="cd05327">
    <property type="entry name" value="retinol-DH_like_SDR_c_like"/>
    <property type="match status" value="1"/>
</dbReference>
<feature type="transmembrane region" description="Helical" evidence="3">
    <location>
        <begin position="20"/>
        <end position="40"/>
    </location>
</feature>
<dbReference type="SUPFAM" id="SSF51735">
    <property type="entry name" value="NAD(P)-binding Rossmann-fold domains"/>
    <property type="match status" value="1"/>
</dbReference>
<dbReference type="GO" id="GO:0016491">
    <property type="term" value="F:oxidoreductase activity"/>
    <property type="evidence" value="ECO:0007669"/>
    <property type="project" value="UniProtKB-KW"/>
</dbReference>